<accession>A0AAX3N2T7</accession>
<evidence type="ECO:0000313" key="2">
    <source>
        <dbReference type="EMBL" id="WDI03279.1"/>
    </source>
</evidence>
<dbReference type="Proteomes" id="UP001221519">
    <property type="component" value="Chromosome"/>
</dbReference>
<sequence length="123" mass="14059">MGNEGQSEAFFAGEKKTYNKLVRDQIPTIIASKGDSCRITVLDHEQYRAELRIKLMEEIEEYYATDHDEEALAELADVLEVIRALSKVHGSTPEALENKRVEKQKLRGGFEDRVYLIDTTVNK</sequence>
<evidence type="ECO:0000313" key="1">
    <source>
        <dbReference type="EMBL" id="WDH83618.1"/>
    </source>
</evidence>
<keyword evidence="4" id="KW-1185">Reference proteome</keyword>
<gene>
    <name evidence="1" type="ORF">PUW23_05140</name>
    <name evidence="2" type="ORF">PUW25_04685</name>
</gene>
<evidence type="ECO:0000313" key="4">
    <source>
        <dbReference type="Proteomes" id="UP001221519"/>
    </source>
</evidence>
<dbReference type="AlphaFoldDB" id="A0AAX3N2T7"/>
<reference evidence="1 4" key="1">
    <citation type="submission" date="2023-02" db="EMBL/GenBank/DDBJ databases">
        <title>Pathogen: clinical or host-associated sample.</title>
        <authorList>
            <person name="Hergert J."/>
            <person name="Casey R."/>
            <person name="Wagner J."/>
            <person name="Young E.L."/>
            <person name="Oakeson K.F."/>
        </authorList>
    </citation>
    <scope>NUCLEOTIDE SEQUENCE</scope>
    <source>
        <strain evidence="2 4">2022CK-00829</strain>
        <strain evidence="1">2022CK-00830</strain>
    </source>
</reference>
<evidence type="ECO:0000313" key="3">
    <source>
        <dbReference type="Proteomes" id="UP001220962"/>
    </source>
</evidence>
<protein>
    <submittedName>
        <fullName evidence="1">Nucleoside triphosphate pyrophosphohydrolase</fullName>
    </submittedName>
</protein>
<dbReference type="EMBL" id="CP118108">
    <property type="protein sequence ID" value="WDI03279.1"/>
    <property type="molecule type" value="Genomic_DNA"/>
</dbReference>
<dbReference type="EMBL" id="CP118101">
    <property type="protein sequence ID" value="WDH83618.1"/>
    <property type="molecule type" value="Genomic_DNA"/>
</dbReference>
<dbReference type="InterPro" id="IPR038735">
    <property type="entry name" value="MSMEG_1276-like_NTP-PPase_dom"/>
</dbReference>
<proteinExistence type="predicted"/>
<dbReference type="Proteomes" id="UP001220962">
    <property type="component" value="Chromosome"/>
</dbReference>
<organism evidence="1 3">
    <name type="scientific">Paenibacillus urinalis</name>
    <dbReference type="NCBI Taxonomy" id="521520"/>
    <lineage>
        <taxon>Bacteria</taxon>
        <taxon>Bacillati</taxon>
        <taxon>Bacillota</taxon>
        <taxon>Bacilli</taxon>
        <taxon>Bacillales</taxon>
        <taxon>Paenibacillaceae</taxon>
        <taxon>Paenibacillus</taxon>
    </lineage>
</organism>
<dbReference type="CDD" id="cd11532">
    <property type="entry name" value="NTP-PPase_COG4997"/>
    <property type="match status" value="1"/>
</dbReference>
<dbReference type="RefSeq" id="WP_047913490.1">
    <property type="nucleotide sequence ID" value="NZ_CP118101.1"/>
</dbReference>
<name>A0AAX3N2T7_9BACL</name>